<evidence type="ECO:0000256" key="8">
    <source>
        <dbReference type="ARBA" id="ARBA00022777"/>
    </source>
</evidence>
<evidence type="ECO:0000256" key="1">
    <source>
        <dbReference type="ARBA" id="ARBA00004828"/>
    </source>
</evidence>
<evidence type="ECO:0000313" key="14">
    <source>
        <dbReference type="EMBL" id="OJX56717.1"/>
    </source>
</evidence>
<dbReference type="PANTHER" id="PTHR23342:SF0">
    <property type="entry name" value="N-ACETYLGLUTAMATE SYNTHASE, MITOCHONDRIAL"/>
    <property type="match status" value="1"/>
</dbReference>
<evidence type="ECO:0000256" key="4">
    <source>
        <dbReference type="ARBA" id="ARBA00022571"/>
    </source>
</evidence>
<comment type="pathway">
    <text evidence="1">Amino-acid biosynthesis; L-arginine biosynthesis; N(2)-acetyl-L-ornithine from L-glutamate: step 2/4.</text>
</comment>
<dbReference type="GO" id="GO:0006526">
    <property type="term" value="P:L-arginine biosynthetic process"/>
    <property type="evidence" value="ECO:0007669"/>
    <property type="project" value="UniProtKB-KW"/>
</dbReference>
<dbReference type="AlphaFoldDB" id="A0A1M3KWF8"/>
<feature type="domain" description="Aspartate/glutamate/uridylate kinase" evidence="13">
    <location>
        <begin position="3"/>
        <end position="243"/>
    </location>
</feature>
<keyword evidence="4" id="KW-0055">Arginine biosynthesis</keyword>
<dbReference type="Pfam" id="PF00696">
    <property type="entry name" value="AA_kinase"/>
    <property type="match status" value="1"/>
</dbReference>
<dbReference type="NCBIfam" id="TIGR00761">
    <property type="entry name" value="argB"/>
    <property type="match status" value="1"/>
</dbReference>
<dbReference type="GO" id="GO:0005737">
    <property type="term" value="C:cytoplasm"/>
    <property type="evidence" value="ECO:0007669"/>
    <property type="project" value="InterPro"/>
</dbReference>
<proteinExistence type="predicted"/>
<evidence type="ECO:0000256" key="7">
    <source>
        <dbReference type="ARBA" id="ARBA00022741"/>
    </source>
</evidence>
<evidence type="ECO:0000256" key="2">
    <source>
        <dbReference type="ARBA" id="ARBA00013065"/>
    </source>
</evidence>
<keyword evidence="8 14" id="KW-0418">Kinase</keyword>
<dbReference type="SUPFAM" id="SSF53633">
    <property type="entry name" value="Carbamate kinase-like"/>
    <property type="match status" value="1"/>
</dbReference>
<gene>
    <name evidence="14" type="ORF">BGO89_09260</name>
</gene>
<keyword evidence="6" id="KW-0808">Transferase</keyword>
<dbReference type="EMBL" id="MKVH01000024">
    <property type="protein sequence ID" value="OJX56717.1"/>
    <property type="molecule type" value="Genomic_DNA"/>
</dbReference>
<evidence type="ECO:0000256" key="11">
    <source>
        <dbReference type="ARBA" id="ARBA00030639"/>
    </source>
</evidence>
<dbReference type="GO" id="GO:0005524">
    <property type="term" value="F:ATP binding"/>
    <property type="evidence" value="ECO:0007669"/>
    <property type="project" value="UniProtKB-KW"/>
</dbReference>
<comment type="caution">
    <text evidence="14">The sequence shown here is derived from an EMBL/GenBank/DDBJ whole genome shotgun (WGS) entry which is preliminary data.</text>
</comment>
<dbReference type="PANTHER" id="PTHR23342">
    <property type="entry name" value="N-ACETYLGLUTAMATE SYNTHASE"/>
    <property type="match status" value="1"/>
</dbReference>
<dbReference type="InterPro" id="IPR036393">
    <property type="entry name" value="AceGlu_kinase-like_sf"/>
</dbReference>
<evidence type="ECO:0000259" key="13">
    <source>
        <dbReference type="Pfam" id="PF00696"/>
    </source>
</evidence>
<dbReference type="InterPro" id="IPR004662">
    <property type="entry name" value="AcgluKinase_fam"/>
</dbReference>
<evidence type="ECO:0000313" key="15">
    <source>
        <dbReference type="Proteomes" id="UP000184233"/>
    </source>
</evidence>
<evidence type="ECO:0000256" key="3">
    <source>
        <dbReference type="ARBA" id="ARBA00021197"/>
    </source>
</evidence>
<keyword evidence="9" id="KW-0067">ATP-binding</keyword>
<reference evidence="14 15" key="1">
    <citation type="submission" date="2016-09" db="EMBL/GenBank/DDBJ databases">
        <title>Genome-resolved meta-omics ties microbial dynamics to process performance in biotechnology for thiocyanate degradation.</title>
        <authorList>
            <person name="Kantor R.S."/>
            <person name="Huddy R.J."/>
            <person name="Iyer R."/>
            <person name="Thomas B.C."/>
            <person name="Brown C.T."/>
            <person name="Anantharaman K."/>
            <person name="Tringe S."/>
            <person name="Hettich R.L."/>
            <person name="Harrison S.T."/>
            <person name="Banfield J.F."/>
        </authorList>
    </citation>
    <scope>NUCLEOTIDE SEQUENCE [LARGE SCALE GENOMIC DNA]</scope>
    <source>
        <strain evidence="14">59-99</strain>
    </source>
</reference>
<name>A0A1M3KWF8_9BACT</name>
<dbReference type="CDD" id="cd04238">
    <property type="entry name" value="AAK_NAGK-like"/>
    <property type="match status" value="1"/>
</dbReference>
<dbReference type="STRING" id="1895771.BGO89_09260"/>
<evidence type="ECO:0000256" key="6">
    <source>
        <dbReference type="ARBA" id="ARBA00022679"/>
    </source>
</evidence>
<dbReference type="Gene3D" id="3.40.1160.10">
    <property type="entry name" value="Acetylglutamate kinase-like"/>
    <property type="match status" value="1"/>
</dbReference>
<dbReference type="PIRSF" id="PIRSF000728">
    <property type="entry name" value="NAGK"/>
    <property type="match status" value="1"/>
</dbReference>
<organism evidence="14 15">
    <name type="scientific">Candidatus Kapaibacterium thiocyanatum</name>
    <dbReference type="NCBI Taxonomy" id="1895771"/>
    <lineage>
        <taxon>Bacteria</taxon>
        <taxon>Pseudomonadati</taxon>
        <taxon>Candidatus Kapaibacteriota</taxon>
        <taxon>Candidatus Kapaibacteriia</taxon>
        <taxon>Candidatus Kapaibacteriales</taxon>
        <taxon>Candidatus Kapaibacteriaceae</taxon>
        <taxon>Candidatus Kapaibacterium</taxon>
    </lineage>
</organism>
<evidence type="ECO:0000256" key="10">
    <source>
        <dbReference type="ARBA" id="ARBA00030178"/>
    </source>
</evidence>
<keyword evidence="7" id="KW-0547">Nucleotide-binding</keyword>
<evidence type="ECO:0000256" key="5">
    <source>
        <dbReference type="ARBA" id="ARBA00022605"/>
    </source>
</evidence>
<evidence type="ECO:0000256" key="12">
    <source>
        <dbReference type="ARBA" id="ARBA00048141"/>
    </source>
</evidence>
<dbReference type="EC" id="2.7.2.8" evidence="2"/>
<dbReference type="Proteomes" id="UP000184233">
    <property type="component" value="Unassembled WGS sequence"/>
</dbReference>
<evidence type="ECO:0000256" key="9">
    <source>
        <dbReference type="ARBA" id="ARBA00022840"/>
    </source>
</evidence>
<keyword evidence="5" id="KW-0028">Amino-acid biosynthesis</keyword>
<accession>A0A1M3KWF8</accession>
<dbReference type="InterPro" id="IPR001048">
    <property type="entry name" value="Asp/Glu/Uridylate_kinase"/>
</dbReference>
<protein>
    <recommendedName>
        <fullName evidence="3">Acetylglutamate kinase</fullName>
        <ecNumber evidence="2">2.7.2.8</ecNumber>
    </recommendedName>
    <alternativeName>
        <fullName evidence="10">N-acetyl-L-glutamate 5-phosphotransferase</fullName>
    </alternativeName>
    <alternativeName>
        <fullName evidence="11">NAG kinase</fullName>
    </alternativeName>
</protein>
<dbReference type="GO" id="GO:0003991">
    <property type="term" value="F:acetylglutamate kinase activity"/>
    <property type="evidence" value="ECO:0007669"/>
    <property type="project" value="UniProtKB-EC"/>
</dbReference>
<sequence>MTVTVVKVGGAIVEDAASLTNFLDTLARLPRPFVLVHGGGSLVTRTAESLGIPQTMIEGRRVTDARTLDILVMILGGLTNKSIVAGLAARGVAALGMTGPDAGIIRSAKHRDPSRDYGFVGDITDVDGRRMMELMTGGATPLSLVLAPVTHDGAGQLLNTNADKVASAVASALGTVADVDLVYCFDRDGVLMDVADDTSVIPTLTRAEMDDLYGKGVIVKGMVPKLNAAFAALDAGVRNVRIQSAATLGTRSGTAIVRTDA</sequence>
<comment type="catalytic activity">
    <reaction evidence="12">
        <text>N-acetyl-L-glutamate + ATP = N-acetyl-L-glutamyl 5-phosphate + ADP</text>
        <dbReference type="Rhea" id="RHEA:14629"/>
        <dbReference type="ChEBI" id="CHEBI:30616"/>
        <dbReference type="ChEBI" id="CHEBI:44337"/>
        <dbReference type="ChEBI" id="CHEBI:57936"/>
        <dbReference type="ChEBI" id="CHEBI:456216"/>
        <dbReference type="EC" id="2.7.2.8"/>
    </reaction>
</comment>